<dbReference type="GO" id="GO:0008168">
    <property type="term" value="F:methyltransferase activity"/>
    <property type="evidence" value="ECO:0007669"/>
    <property type="project" value="UniProtKB-KW"/>
</dbReference>
<reference evidence="5" key="1">
    <citation type="journal article" date="2019" name="Int. J. Syst. Evol. Microbiol.">
        <title>The Global Catalogue of Microorganisms (GCM) 10K type strain sequencing project: providing services to taxonomists for standard genome sequencing and annotation.</title>
        <authorList>
            <consortium name="The Broad Institute Genomics Platform"/>
            <consortium name="The Broad Institute Genome Sequencing Center for Infectious Disease"/>
            <person name="Wu L."/>
            <person name="Ma J."/>
        </authorList>
    </citation>
    <scope>NUCLEOTIDE SEQUENCE [LARGE SCALE GENOMIC DNA]</scope>
    <source>
        <strain evidence="5">JCM 18126</strain>
    </source>
</reference>
<evidence type="ECO:0000313" key="4">
    <source>
        <dbReference type="EMBL" id="GAA4963755.1"/>
    </source>
</evidence>
<dbReference type="Proteomes" id="UP001501195">
    <property type="component" value="Unassembled WGS sequence"/>
</dbReference>
<keyword evidence="2" id="KW-0808">Transferase</keyword>
<evidence type="ECO:0000256" key="1">
    <source>
        <dbReference type="ARBA" id="ARBA00022603"/>
    </source>
</evidence>
<dbReference type="InterPro" id="IPR029063">
    <property type="entry name" value="SAM-dependent_MTases_sf"/>
</dbReference>
<evidence type="ECO:0000256" key="2">
    <source>
        <dbReference type="ARBA" id="ARBA00022679"/>
    </source>
</evidence>
<organism evidence="4 5">
    <name type="scientific">Kineococcus glutinatus</name>
    <dbReference type="NCBI Taxonomy" id="1070872"/>
    <lineage>
        <taxon>Bacteria</taxon>
        <taxon>Bacillati</taxon>
        <taxon>Actinomycetota</taxon>
        <taxon>Actinomycetes</taxon>
        <taxon>Kineosporiales</taxon>
        <taxon>Kineosporiaceae</taxon>
        <taxon>Kineococcus</taxon>
    </lineage>
</organism>
<evidence type="ECO:0000313" key="5">
    <source>
        <dbReference type="Proteomes" id="UP001501195"/>
    </source>
</evidence>
<accession>A0ABP9H8B1</accession>
<dbReference type="InterPro" id="IPR013217">
    <property type="entry name" value="Methyltransf_12"/>
</dbReference>
<feature type="domain" description="Methyltransferase type 12" evidence="3">
    <location>
        <begin position="54"/>
        <end position="146"/>
    </location>
</feature>
<comment type="caution">
    <text evidence="4">The sequence shown here is derived from an EMBL/GenBank/DDBJ whole genome shotgun (WGS) entry which is preliminary data.</text>
</comment>
<dbReference type="InterPro" id="IPR051052">
    <property type="entry name" value="Diverse_substrate_MTase"/>
</dbReference>
<name>A0ABP9H8B1_9ACTN</name>
<dbReference type="SUPFAM" id="SSF53335">
    <property type="entry name" value="S-adenosyl-L-methionine-dependent methyltransferases"/>
    <property type="match status" value="1"/>
</dbReference>
<keyword evidence="1 4" id="KW-0489">Methyltransferase</keyword>
<sequence>MTEQGRFTGLAATFDTVAELYERVRPTYPRRLFDDLAAAVGPGTPRGTTPVRVLEIGAGTGKATRGLLALGWSVVALEPGRELAAVARRVLAGLGDVAVVGSAFEGWRPPAGPPFDVVFAATAWHWLDQRVAFSRAAELLRPGGVLAIVATEHVLPEGGDGFFREVERVYDAVGMGDGKGGPQPPEAVPAPDVDAIRASGEFTEPEVHRYVWDREYPVEEYLALLSSYSGHIAASPRQREELFAGIRALVAPRPSGSVRKHHLNLLQLARRAG</sequence>
<keyword evidence="5" id="KW-1185">Reference proteome</keyword>
<gene>
    <name evidence="4" type="ORF">GCM10023225_03780</name>
</gene>
<dbReference type="CDD" id="cd02440">
    <property type="entry name" value="AdoMet_MTases"/>
    <property type="match status" value="1"/>
</dbReference>
<dbReference type="EMBL" id="BAABIL010000040">
    <property type="protein sequence ID" value="GAA4963755.1"/>
    <property type="molecule type" value="Genomic_DNA"/>
</dbReference>
<dbReference type="Gene3D" id="3.40.50.150">
    <property type="entry name" value="Vaccinia Virus protein VP39"/>
    <property type="match status" value="1"/>
</dbReference>
<dbReference type="PANTHER" id="PTHR44942:SF4">
    <property type="entry name" value="METHYLTRANSFERASE TYPE 11 DOMAIN-CONTAINING PROTEIN"/>
    <property type="match status" value="1"/>
</dbReference>
<dbReference type="GO" id="GO:0032259">
    <property type="term" value="P:methylation"/>
    <property type="evidence" value="ECO:0007669"/>
    <property type="project" value="UniProtKB-KW"/>
</dbReference>
<evidence type="ECO:0000259" key="3">
    <source>
        <dbReference type="Pfam" id="PF08242"/>
    </source>
</evidence>
<protein>
    <submittedName>
        <fullName evidence="4">Class I SAM-dependent methyltransferase</fullName>
    </submittedName>
</protein>
<dbReference type="Pfam" id="PF08242">
    <property type="entry name" value="Methyltransf_12"/>
    <property type="match status" value="1"/>
</dbReference>
<dbReference type="PANTHER" id="PTHR44942">
    <property type="entry name" value="METHYLTRANSF_11 DOMAIN-CONTAINING PROTEIN"/>
    <property type="match status" value="1"/>
</dbReference>
<dbReference type="RefSeq" id="WP_345710619.1">
    <property type="nucleotide sequence ID" value="NZ_BAABIL010000040.1"/>
</dbReference>
<proteinExistence type="predicted"/>